<name>A0A1M5N8S6_9BACT</name>
<dbReference type="OrthoDB" id="1059469at2"/>
<accession>A0A1M5N8S6</accession>
<dbReference type="STRING" id="947013.SAMN04488109_2167"/>
<evidence type="ECO:0000313" key="2">
    <source>
        <dbReference type="Proteomes" id="UP000184212"/>
    </source>
</evidence>
<reference evidence="1 2" key="1">
    <citation type="submission" date="2016-11" db="EMBL/GenBank/DDBJ databases">
        <authorList>
            <person name="Jaros S."/>
            <person name="Januszkiewicz K."/>
            <person name="Wedrychowicz H."/>
        </authorList>
    </citation>
    <scope>NUCLEOTIDE SEQUENCE [LARGE SCALE GENOMIC DNA]</scope>
    <source>
        <strain evidence="1 2">DSM 24574</strain>
    </source>
</reference>
<dbReference type="RefSeq" id="WP_143164858.1">
    <property type="nucleotide sequence ID" value="NZ_FQWQ01000001.1"/>
</dbReference>
<evidence type="ECO:0000313" key="1">
    <source>
        <dbReference type="EMBL" id="SHG85852.1"/>
    </source>
</evidence>
<dbReference type="EMBL" id="FQWQ01000001">
    <property type="protein sequence ID" value="SHG85852.1"/>
    <property type="molecule type" value="Genomic_DNA"/>
</dbReference>
<dbReference type="AlphaFoldDB" id="A0A1M5N8S6"/>
<proteinExistence type="predicted"/>
<sequence length="516" mass="60869">MSRKRIGYAMCFTSLKWKSTRVFLWLLLTCYLQPGFAQQLQQSNRYEHPLSRDERFFEIIPAQDHGVYLYRRLASHPNDQLELIKLDTVFHEDWKGYLPIDRRLLLMGKKTDNDYLYLLFRYYDYTRNDFQVVALDHSSGKFLVHIIRNFIPFAPSEFQVTKNGVLIGGYYNHVPVVMYYSFATHKSKILPGLANETGELTQIKLYPDATFDVVICARNFEGQKTVWLKNYDADGNLQNNIALRPEAGKHLIFARSMKTTDNTQLIAGVYGARNSEYSRGLFLAAIDEKGDEKVRYYGYGDLENFFKYMKAKREARVRERIQRRKIKGKKIKFNYRFLVHEIVPYNNQYILLGEAFYPHYTTISSGYGTFGNPYFNSSMIRDGRIFDGYQYTHAVVMGFDHQGRLLWDNSFEINDVRTYTLEQFVKLEVKKDKIVLLYLFENELRTKIIQNNEVLEGKTFEPIRTHVANEIVKRDQSDINKLEYWYNGYFYAYGVQEITGPSGKRRVFYINKIAYQ</sequence>
<keyword evidence="2" id="KW-1185">Reference proteome</keyword>
<dbReference type="Proteomes" id="UP000184212">
    <property type="component" value="Unassembled WGS sequence"/>
</dbReference>
<protein>
    <submittedName>
        <fullName evidence="1">Uncharacterized protein</fullName>
    </submittedName>
</protein>
<organism evidence="1 2">
    <name type="scientific">Chryseolinea serpens</name>
    <dbReference type="NCBI Taxonomy" id="947013"/>
    <lineage>
        <taxon>Bacteria</taxon>
        <taxon>Pseudomonadati</taxon>
        <taxon>Bacteroidota</taxon>
        <taxon>Cytophagia</taxon>
        <taxon>Cytophagales</taxon>
        <taxon>Fulvivirgaceae</taxon>
        <taxon>Chryseolinea</taxon>
    </lineage>
</organism>
<gene>
    <name evidence="1" type="ORF">SAMN04488109_2167</name>
</gene>